<dbReference type="Proteomes" id="UP000000589">
    <property type="component" value="Chromosome 18"/>
</dbReference>
<reference evidence="7" key="3">
    <citation type="journal article" date="2010" name="Cell">
        <title>A tissue-specific atlas of mouse protein phosphorylation and expression.</title>
        <authorList>
            <person name="Huttlin E.L."/>
            <person name="Jedrychowski M.P."/>
            <person name="Elias J.E."/>
            <person name="Goswami T."/>
            <person name="Rad R."/>
            <person name="Beausoleil S.A."/>
            <person name="Villen J."/>
            <person name="Haas W."/>
            <person name="Sowa M.E."/>
            <person name="Gygi S.P."/>
        </authorList>
    </citation>
    <scope>IDENTIFICATION BY MASS SPECTROMETRY [LARGE SCALE ANALYSIS]</scope>
</reference>
<dbReference type="Bgee" id="ENSMUSG00000024440">
    <property type="expression patterns" value="Expressed in left lung lobe and 134 other cell types or tissues"/>
</dbReference>
<protein>
    <submittedName>
        <fullName evidence="2">Pcdh12 protein</fullName>
    </submittedName>
    <submittedName>
        <fullName evidence="3">Protocadherin 12</fullName>
    </submittedName>
</protein>
<proteinExistence type="evidence at protein level"/>
<evidence type="ECO:0000313" key="3">
    <source>
        <dbReference type="Ensembl" id="ENSMUSP00000141907.2"/>
    </source>
</evidence>
<dbReference type="HOGENOM" id="CLU_2037311_0_0_1"/>
<dbReference type="AlphaFoldDB" id="A0JNZ2"/>
<reference evidence="3" key="4">
    <citation type="journal article" date="2011" name="PLoS Biol.">
        <title>Modernizing reference genome assemblies.</title>
        <authorList>
            <person name="Church D.M."/>
            <person name="Schneider V.A."/>
            <person name="Graves T."/>
            <person name="Auger K."/>
            <person name="Cunningham F."/>
            <person name="Bouk N."/>
            <person name="Chen H.C."/>
            <person name="Agarwala R."/>
            <person name="McLaren W.M."/>
            <person name="Ritchie G.R."/>
            <person name="Albracht D."/>
            <person name="Kremitzki M."/>
            <person name="Rock S."/>
            <person name="Kotkiewicz H."/>
            <person name="Kremitzki C."/>
            <person name="Wollam A."/>
            <person name="Trani L."/>
            <person name="Fulton L."/>
            <person name="Fulton R."/>
            <person name="Matthews L."/>
            <person name="Whitehead S."/>
            <person name="Chow W."/>
            <person name="Torrance J."/>
            <person name="Dunn M."/>
            <person name="Harden G."/>
            <person name="Threadgold G."/>
            <person name="Wood J."/>
            <person name="Collins J."/>
            <person name="Heath P."/>
            <person name="Griffiths G."/>
            <person name="Pelan S."/>
            <person name="Grafham D."/>
            <person name="Eichler E.E."/>
            <person name="Weinstock G."/>
            <person name="Mardis E.R."/>
            <person name="Wilson R.K."/>
            <person name="Howe K."/>
            <person name="Flicek P."/>
            <person name="Hubbard T."/>
        </authorList>
    </citation>
    <scope>NUCLEOTIDE SEQUENCE [LARGE SCALE GENOMIC DNA]</scope>
    <source>
        <strain evidence="3">C57BL/6J</strain>
    </source>
</reference>
<dbReference type="MGI" id="MGI:1855700">
    <property type="gene designation" value="Pcdh12"/>
</dbReference>
<evidence type="ECO:0000256" key="1">
    <source>
        <dbReference type="SAM" id="MobiDB-lite"/>
    </source>
</evidence>
<evidence type="ECO:0007829" key="7">
    <source>
        <dbReference type="PubMed" id="21183079"/>
    </source>
</evidence>
<dbReference type="ProteomicsDB" id="334763"/>
<dbReference type="Ensembl" id="ENSMUST00000194012.2">
    <property type="protein sequence ID" value="ENSMUSP00000141907.2"/>
    <property type="gene ID" value="ENSMUSG00000024440.14"/>
</dbReference>
<accession>A0JNZ2</accession>
<reference evidence="2" key="1">
    <citation type="journal article" date="2004" name="Genome Res.">
        <title>The status, quality, and expansion of the NIH full-length cDNA project: the Mammalian Gene Collection (MGC).</title>
        <authorList>
            <consortium name="The MGC Project Team"/>
            <person name="Gerhard D.S."/>
            <person name="Wagner L."/>
            <person name="Feingold E.A."/>
            <person name="Shenmen C.M."/>
            <person name="Grouse L.H."/>
            <person name="Schuler G."/>
            <person name="Klein S.L."/>
            <person name="Old S."/>
            <person name="Rasooly R."/>
            <person name="Good P."/>
            <person name="Guyer M."/>
            <person name="Peck A.M."/>
            <person name="Derge J.G."/>
            <person name="Lipman D."/>
            <person name="Collins F.S."/>
            <person name="Jang W."/>
            <person name="Sherry S."/>
            <person name="Feolo M."/>
            <person name="Misquitta L."/>
            <person name="Lee E."/>
            <person name="Rotmistrovsky K."/>
            <person name="Greenhut S.F."/>
            <person name="Schaefer C.F."/>
            <person name="Buetow K."/>
            <person name="Bonner T.I."/>
            <person name="Haussler D."/>
            <person name="Kent J."/>
            <person name="Kiekhaus M."/>
            <person name="Furey T."/>
            <person name="Brent M."/>
            <person name="Prange C."/>
            <person name="Schreiber K."/>
            <person name="Shapiro N."/>
            <person name="Bhat N.K."/>
            <person name="Hopkins R.F."/>
            <person name="Hsie F."/>
            <person name="Driscoll T."/>
            <person name="Soares M.B."/>
            <person name="Casavant T.L."/>
            <person name="Scheetz T.E."/>
            <person name="Brown-stein M.J."/>
            <person name="Usdin T.B."/>
            <person name="Toshiyuki S."/>
            <person name="Carninci P."/>
            <person name="Piao Y."/>
            <person name="Dudekula D.B."/>
            <person name="Ko M.S."/>
            <person name="Kawakami K."/>
            <person name="Suzuki Y."/>
            <person name="Sugano S."/>
            <person name="Gruber C.E."/>
            <person name="Smith M.R."/>
            <person name="Simmons B."/>
            <person name="Moore T."/>
            <person name="Waterman R."/>
            <person name="Johnson S.L."/>
            <person name="Ruan Y."/>
            <person name="Wei C.L."/>
            <person name="Mathavan S."/>
            <person name="Gunaratne P.H."/>
            <person name="Wu J."/>
            <person name="Garcia A.M."/>
            <person name="Hulyk S.W."/>
            <person name="Fuh E."/>
            <person name="Yuan Y."/>
            <person name="Sneed A."/>
            <person name="Kowis C."/>
            <person name="Hodgson A."/>
            <person name="Muzny D.M."/>
            <person name="McPherson J."/>
            <person name="Gibbs R.A."/>
            <person name="Fahey J."/>
            <person name="Helton E."/>
            <person name="Ketteman M."/>
            <person name="Madan A."/>
            <person name="Rodrigues S."/>
            <person name="Sanchez A."/>
            <person name="Whiting M."/>
            <person name="Madari A."/>
            <person name="Young A.C."/>
            <person name="Wetherby K.D."/>
            <person name="Granite S.J."/>
            <person name="Kwong P.N."/>
            <person name="Brinkley C.P."/>
            <person name="Pearson R.L."/>
            <person name="Bouffard G.G."/>
            <person name="Blakesly R.W."/>
            <person name="Green E.D."/>
            <person name="Dickson M.C."/>
            <person name="Rodriguez A.C."/>
            <person name="Grimwood J."/>
            <person name="Schmutz J."/>
            <person name="Myers R.M."/>
            <person name="Butterfield Y.S."/>
            <person name="Griffith M."/>
            <person name="Griffith O.L."/>
            <person name="Krzywinski M.I."/>
            <person name="Liao N."/>
            <person name="Morin R."/>
            <person name="Morrin R."/>
            <person name="Palmquist D."/>
            <person name="Petrescu A.S."/>
            <person name="Skalska U."/>
            <person name="Smailus D.E."/>
            <person name="Stott J.M."/>
            <person name="Schnerch A."/>
            <person name="Schein J.E."/>
            <person name="Jones S.J."/>
            <person name="Holt R.A."/>
            <person name="Baross A."/>
            <person name="Marra M.A."/>
            <person name="Clifton S."/>
            <person name="Makowski K.A."/>
            <person name="Bosak S."/>
            <person name="Malek J."/>
        </authorList>
    </citation>
    <scope>NUCLEOTIDE SEQUENCE [LARGE SCALE MRNA]</scope>
    <source>
        <tissue evidence="2">PCR rescued clones</tissue>
    </source>
</reference>
<gene>
    <name evidence="2 3 4" type="primary">Pcdh12</name>
</gene>
<dbReference type="ExpressionAtlas" id="A0JNZ2">
    <property type="expression patterns" value="baseline and differential"/>
</dbReference>
<dbReference type="AGR" id="MGI:1855700"/>
<dbReference type="UCSC" id="uc008esa.1">
    <property type="organism name" value="mouse"/>
</dbReference>
<keyword evidence="6" id="KW-1267">Proteomics identification</keyword>
<feature type="region of interest" description="Disordered" evidence="1">
    <location>
        <begin position="96"/>
        <end position="121"/>
    </location>
</feature>
<dbReference type="EMBL" id="BC127076">
    <property type="protein sequence ID" value="AAI27077.1"/>
    <property type="molecule type" value="mRNA"/>
</dbReference>
<dbReference type="Antibodypedia" id="27396">
    <property type="antibodies" value="83 antibodies from 25 providers"/>
</dbReference>
<evidence type="ECO:0000313" key="5">
    <source>
        <dbReference type="Proteomes" id="UP000000589"/>
    </source>
</evidence>
<evidence type="ECO:0000313" key="4">
    <source>
        <dbReference type="MGI" id="MGI:1855700"/>
    </source>
</evidence>
<name>A0JNZ2_MOUSE</name>
<evidence type="ECO:0000313" key="2">
    <source>
        <dbReference type="EMBL" id="AAI27077.1"/>
    </source>
</evidence>
<keyword evidence="5" id="KW-1185">Reference proteome</keyword>
<reference evidence="3 5" key="2">
    <citation type="journal article" date="2009" name="PLoS Biol.">
        <title>Lineage-specific biology revealed by a finished genome assembly of the mouse.</title>
        <authorList>
            <consortium name="Mouse Genome Sequencing Consortium"/>
            <person name="Church D.M."/>
            <person name="Goodstadt L."/>
            <person name="Hillier L.W."/>
            <person name="Zody M.C."/>
            <person name="Goldstein S."/>
            <person name="She X."/>
            <person name="Bult C.J."/>
            <person name="Agarwala R."/>
            <person name="Cherry J.L."/>
            <person name="DiCuccio M."/>
            <person name="Hlavina W."/>
            <person name="Kapustin Y."/>
            <person name="Meric P."/>
            <person name="Maglott D."/>
            <person name="Birtle Z."/>
            <person name="Marques A.C."/>
            <person name="Graves T."/>
            <person name="Zhou S."/>
            <person name="Teague B."/>
            <person name="Potamousis K."/>
            <person name="Churas C."/>
            <person name="Place M."/>
            <person name="Herschleb J."/>
            <person name="Runnheim R."/>
            <person name="Forrest D."/>
            <person name="Amos-Landgraf J."/>
            <person name="Schwartz D.C."/>
            <person name="Cheng Z."/>
            <person name="Lindblad-Toh K."/>
            <person name="Eichler E.E."/>
            <person name="Ponting C.P."/>
        </authorList>
    </citation>
    <scope>NUCLEOTIDE SEQUENCE [LARGE SCALE GENOMIC DNA]</scope>
    <source>
        <strain evidence="3 5">C57BL/6J</strain>
    </source>
</reference>
<reference evidence="3" key="5">
    <citation type="submission" date="2025-05" db="UniProtKB">
        <authorList>
            <consortium name="Ensembl"/>
        </authorList>
    </citation>
    <scope>IDENTIFICATION</scope>
    <source>
        <strain evidence="3">C57BL/6J</strain>
    </source>
</reference>
<dbReference type="VEuPathDB" id="HostDB:ENSMUSG00000024440"/>
<sequence length="121" mass="12712">MARLSLPLTTNYRDNLSSPDATTSEEPRTFQTFGKTVGPGPELSPTGTRLASTFVSEMSSLLEMLLGQHTVPVEAASAALRRLSVCGRTLSLDLATSGASASEAQGRKKAAESRLGCGRNL</sequence>
<evidence type="ECO:0007829" key="6">
    <source>
        <dbReference type="ProteomicsDB" id="A0JNZ2"/>
    </source>
</evidence>
<organism evidence="2">
    <name type="scientific">Mus musculus</name>
    <name type="common">Mouse</name>
    <dbReference type="NCBI Taxonomy" id="10090"/>
    <lineage>
        <taxon>Eukaryota</taxon>
        <taxon>Metazoa</taxon>
        <taxon>Chordata</taxon>
        <taxon>Craniata</taxon>
        <taxon>Vertebrata</taxon>
        <taxon>Euteleostomi</taxon>
        <taxon>Mammalia</taxon>
        <taxon>Eutheria</taxon>
        <taxon>Euarchontoglires</taxon>
        <taxon>Glires</taxon>
        <taxon>Rodentia</taxon>
        <taxon>Myomorpha</taxon>
        <taxon>Muroidea</taxon>
        <taxon>Muridae</taxon>
        <taxon>Murinae</taxon>
        <taxon>Mus</taxon>
        <taxon>Mus</taxon>
    </lineage>
</organism>
<dbReference type="GeneTree" id="ENSGT00940000160403"/>
<feature type="region of interest" description="Disordered" evidence="1">
    <location>
        <begin position="1"/>
        <end position="45"/>
    </location>
</feature>
<feature type="compositionally biased region" description="Polar residues" evidence="1">
    <location>
        <begin position="7"/>
        <end position="34"/>
    </location>
</feature>